<dbReference type="GO" id="GO:0006032">
    <property type="term" value="P:chitin catabolic process"/>
    <property type="evidence" value="ECO:0007669"/>
    <property type="project" value="UniProtKB-KW"/>
</dbReference>
<dbReference type="PROSITE" id="PS50195">
    <property type="entry name" value="PX"/>
    <property type="match status" value="1"/>
</dbReference>
<dbReference type="Gene3D" id="3.30.1520.10">
    <property type="entry name" value="Phox-like domain"/>
    <property type="match status" value="1"/>
</dbReference>
<feature type="domain" description="GH18" evidence="11">
    <location>
        <begin position="151"/>
        <end position="563"/>
    </location>
</feature>
<dbReference type="InterPro" id="IPR036871">
    <property type="entry name" value="PX_dom_sf"/>
</dbReference>
<keyword evidence="3" id="KW-0146">Chitin degradation</keyword>
<dbReference type="SMART" id="SM00636">
    <property type="entry name" value="Glyco_18"/>
    <property type="match status" value="1"/>
</dbReference>
<reference evidence="12 13" key="1">
    <citation type="submission" date="2020-01" db="EMBL/GenBank/DDBJ databases">
        <authorList>
            <person name="Gupta K D."/>
        </authorList>
    </citation>
    <scope>NUCLEOTIDE SEQUENCE [LARGE SCALE GENOMIC DNA]</scope>
</reference>
<dbReference type="Pfam" id="PF00787">
    <property type="entry name" value="PX"/>
    <property type="match status" value="1"/>
</dbReference>
<dbReference type="OrthoDB" id="73875at2759"/>
<dbReference type="InterPro" id="IPR017853">
    <property type="entry name" value="GH"/>
</dbReference>
<dbReference type="GO" id="GO:0000272">
    <property type="term" value="P:polysaccharide catabolic process"/>
    <property type="evidence" value="ECO:0007669"/>
    <property type="project" value="UniProtKB-KW"/>
</dbReference>
<keyword evidence="6" id="KW-0624">Polysaccharide degradation</keyword>
<evidence type="ECO:0000256" key="9">
    <source>
        <dbReference type="SAM" id="MobiDB-lite"/>
    </source>
</evidence>
<evidence type="ECO:0000313" key="12">
    <source>
        <dbReference type="EMBL" id="CAA7262246.1"/>
    </source>
</evidence>
<dbReference type="GO" id="GO:0035091">
    <property type="term" value="F:phosphatidylinositol binding"/>
    <property type="evidence" value="ECO:0007669"/>
    <property type="project" value="InterPro"/>
</dbReference>
<feature type="region of interest" description="Disordered" evidence="9">
    <location>
        <begin position="431"/>
        <end position="453"/>
    </location>
</feature>
<evidence type="ECO:0000256" key="8">
    <source>
        <dbReference type="RuleBase" id="RU004453"/>
    </source>
</evidence>
<proteinExistence type="inferred from homology"/>
<evidence type="ECO:0000256" key="6">
    <source>
        <dbReference type="ARBA" id="ARBA00023326"/>
    </source>
</evidence>
<dbReference type="SUPFAM" id="SSF51445">
    <property type="entry name" value="(Trans)glycosidases"/>
    <property type="match status" value="1"/>
</dbReference>
<sequence length="563" mass="60690">MTTPTVTIADHTTASNPRPHILYTIKTDLDGGLLVTQRRYSEFVALHEALKDSYNLPPKRLIVTTFIPSAWADDALIAERKAGLAEYLADLLATPKYKDKSALFDFLSPRTAEINQKFFLEDALPSTLTRTKAMSLAAAATGGEVNASAVMISGAYYPDWSAGRRPPESIDYSKFDILFFSFVTPNSSSTISWGSGSEAILRRLVASARSSGYGTRIVLAVGGWLGCQWFSQACSTAANRTKFANSLASAVNTYNLDGIDLDWEYPNSPGAGNPYSPNDAANLLSLMKLLRTALGPCKILSAAVPHLPWLGTTGRPLTDVSEYAKVLTYVNIMNYDVWGSSANPGPNAPIGDLCKTSKQPQASAQAAFNQWTAAKFPANQLLLGLALYGYVSKSSKTVLTGSSMPSDEMVLLQQEEVKNDDDELEVNFLNGAHPNPSVSAPPPTPTSASIKDDGEVSAQATLTSWWGQQIPFYEIVRAGALVKRSDGNYGQAGGFTMGWDNCSNTPYLFNTAQTTVVSYDDTWSLTDKAKFAVSSGMAGCFTWSLDQDDGLTLQNAIRKGLGK</sequence>
<dbReference type="InterPro" id="IPR011583">
    <property type="entry name" value="Chitinase_II/V-like_cat"/>
</dbReference>
<evidence type="ECO:0008006" key="14">
    <source>
        <dbReference type="Google" id="ProtNLM"/>
    </source>
</evidence>
<feature type="domain" description="PX" evidence="10">
    <location>
        <begin position="1"/>
        <end position="114"/>
    </location>
</feature>
<comment type="catalytic activity">
    <reaction evidence="1">
        <text>Random endo-hydrolysis of N-acetyl-beta-D-glucosaminide (1-&gt;4)-beta-linkages in chitin and chitodextrins.</text>
        <dbReference type="EC" id="3.2.1.14"/>
    </reaction>
</comment>
<evidence type="ECO:0000259" key="11">
    <source>
        <dbReference type="PROSITE" id="PS51910"/>
    </source>
</evidence>
<dbReference type="GO" id="GO:0008061">
    <property type="term" value="F:chitin binding"/>
    <property type="evidence" value="ECO:0007669"/>
    <property type="project" value="InterPro"/>
</dbReference>
<dbReference type="Proteomes" id="UP000467700">
    <property type="component" value="Unassembled WGS sequence"/>
</dbReference>
<dbReference type="SUPFAM" id="SSF64268">
    <property type="entry name" value="PX domain"/>
    <property type="match status" value="1"/>
</dbReference>
<gene>
    <name evidence="12" type="ORF">AAE3_LOCUS4214</name>
</gene>
<evidence type="ECO:0000256" key="7">
    <source>
        <dbReference type="RuleBase" id="RU000489"/>
    </source>
</evidence>
<dbReference type="PROSITE" id="PS01095">
    <property type="entry name" value="GH18_1"/>
    <property type="match status" value="1"/>
</dbReference>
<dbReference type="PANTHER" id="PTHR11177:SF317">
    <property type="entry name" value="CHITINASE 12-RELATED"/>
    <property type="match status" value="1"/>
</dbReference>
<keyword evidence="5 7" id="KW-0326">Glycosidase</keyword>
<name>A0A8S0W9G2_CYCAE</name>
<evidence type="ECO:0000256" key="2">
    <source>
        <dbReference type="ARBA" id="ARBA00022801"/>
    </source>
</evidence>
<keyword evidence="2 7" id="KW-0378">Hydrolase</keyword>
<protein>
    <recommendedName>
        <fullName evidence="14">Chitinase</fullName>
    </recommendedName>
</protein>
<dbReference type="InterPro" id="IPR001223">
    <property type="entry name" value="Glyco_hydro18_cat"/>
</dbReference>
<dbReference type="EMBL" id="CACVBS010000035">
    <property type="protein sequence ID" value="CAA7262246.1"/>
    <property type="molecule type" value="Genomic_DNA"/>
</dbReference>
<dbReference type="Gene3D" id="3.20.20.80">
    <property type="entry name" value="Glycosidases"/>
    <property type="match status" value="2"/>
</dbReference>
<organism evidence="12 13">
    <name type="scientific">Cyclocybe aegerita</name>
    <name type="common">Black poplar mushroom</name>
    <name type="synonym">Agrocybe aegerita</name>
    <dbReference type="NCBI Taxonomy" id="1973307"/>
    <lineage>
        <taxon>Eukaryota</taxon>
        <taxon>Fungi</taxon>
        <taxon>Dikarya</taxon>
        <taxon>Basidiomycota</taxon>
        <taxon>Agaricomycotina</taxon>
        <taxon>Agaricomycetes</taxon>
        <taxon>Agaricomycetidae</taxon>
        <taxon>Agaricales</taxon>
        <taxon>Agaricineae</taxon>
        <taxon>Bolbitiaceae</taxon>
        <taxon>Cyclocybe</taxon>
    </lineage>
</organism>
<dbReference type="GO" id="GO:0008843">
    <property type="term" value="F:endochitinase activity"/>
    <property type="evidence" value="ECO:0007669"/>
    <property type="project" value="UniProtKB-EC"/>
</dbReference>
<evidence type="ECO:0000256" key="3">
    <source>
        <dbReference type="ARBA" id="ARBA00023024"/>
    </source>
</evidence>
<evidence type="ECO:0000256" key="5">
    <source>
        <dbReference type="ARBA" id="ARBA00023295"/>
    </source>
</evidence>
<evidence type="ECO:0000313" key="13">
    <source>
        <dbReference type="Proteomes" id="UP000467700"/>
    </source>
</evidence>
<dbReference type="Pfam" id="PF00704">
    <property type="entry name" value="Glyco_hydro_18"/>
    <property type="match status" value="1"/>
</dbReference>
<keyword evidence="4" id="KW-0119">Carbohydrate metabolism</keyword>
<evidence type="ECO:0000259" key="10">
    <source>
        <dbReference type="PROSITE" id="PS50195"/>
    </source>
</evidence>
<comment type="similarity">
    <text evidence="8">Belongs to the glycosyl hydrolase 18 family.</text>
</comment>
<evidence type="ECO:0000256" key="1">
    <source>
        <dbReference type="ARBA" id="ARBA00000822"/>
    </source>
</evidence>
<dbReference type="SMART" id="SM00312">
    <property type="entry name" value="PX"/>
    <property type="match status" value="1"/>
</dbReference>
<dbReference type="GO" id="GO:0005576">
    <property type="term" value="C:extracellular region"/>
    <property type="evidence" value="ECO:0007669"/>
    <property type="project" value="TreeGrafter"/>
</dbReference>
<comment type="caution">
    <text evidence="12">The sequence shown here is derived from an EMBL/GenBank/DDBJ whole genome shotgun (WGS) entry which is preliminary data.</text>
</comment>
<dbReference type="PANTHER" id="PTHR11177">
    <property type="entry name" value="CHITINASE"/>
    <property type="match status" value="1"/>
</dbReference>
<accession>A0A8S0W9G2</accession>
<dbReference type="AlphaFoldDB" id="A0A8S0W9G2"/>
<evidence type="ECO:0000256" key="4">
    <source>
        <dbReference type="ARBA" id="ARBA00023277"/>
    </source>
</evidence>
<keyword evidence="13" id="KW-1185">Reference proteome</keyword>
<dbReference type="InterPro" id="IPR001683">
    <property type="entry name" value="PX_dom"/>
</dbReference>
<dbReference type="InterPro" id="IPR001579">
    <property type="entry name" value="Glyco_hydro_18_chit_AS"/>
</dbReference>
<dbReference type="PROSITE" id="PS51910">
    <property type="entry name" value="GH18_2"/>
    <property type="match status" value="1"/>
</dbReference>
<dbReference type="InterPro" id="IPR050314">
    <property type="entry name" value="Glycosyl_Hydrlase_18"/>
</dbReference>